<dbReference type="Proteomes" id="UP000824120">
    <property type="component" value="Chromosome 11"/>
</dbReference>
<keyword evidence="3" id="KW-1185">Reference proteome</keyword>
<accession>A0A9J5WIF5</accession>
<dbReference type="EMBL" id="JACXVP010000011">
    <property type="protein sequence ID" value="KAG5575625.1"/>
    <property type="molecule type" value="Genomic_DNA"/>
</dbReference>
<feature type="region of interest" description="Disordered" evidence="1">
    <location>
        <begin position="95"/>
        <end position="115"/>
    </location>
</feature>
<evidence type="ECO:0000256" key="1">
    <source>
        <dbReference type="SAM" id="MobiDB-lite"/>
    </source>
</evidence>
<sequence>MDISTTFHSEIIASHVPLSDVGLVCSLTLVLSGDKSQNSEAQSVVKPGAELVSEETKVRSMAVSSTISKGCLKEICQRKRVRSLREAEEERVKLKGMHKRARKTHAKKEKVTKQKFSEKEERVKKIVDEQAVKGPGPRVQNQREEEEMTREERIEKLEHQKVLNGSVFDTDIVTKFGLKTLFDVVTIQEWSYMSEPPAPYLHEHEVHEFFYKMELSKDGGITTTVKDIEICLDEETLGIILGFL</sequence>
<comment type="caution">
    <text evidence="2">The sequence shown here is derived from an EMBL/GenBank/DDBJ whole genome shotgun (WGS) entry which is preliminary data.</text>
</comment>
<name>A0A9J5WIF5_SOLCO</name>
<feature type="compositionally biased region" description="Basic residues" evidence="1">
    <location>
        <begin position="95"/>
        <end position="108"/>
    </location>
</feature>
<gene>
    <name evidence="2" type="ORF">H5410_055759</name>
</gene>
<protein>
    <submittedName>
        <fullName evidence="2">Uncharacterized protein</fullName>
    </submittedName>
</protein>
<reference evidence="2 3" key="1">
    <citation type="submission" date="2020-09" db="EMBL/GenBank/DDBJ databases">
        <title>De no assembly of potato wild relative species, Solanum commersonii.</title>
        <authorList>
            <person name="Cho K."/>
        </authorList>
    </citation>
    <scope>NUCLEOTIDE SEQUENCE [LARGE SCALE GENOMIC DNA]</scope>
    <source>
        <strain evidence="2">LZ3.2</strain>
        <tissue evidence="2">Leaf</tissue>
    </source>
</reference>
<evidence type="ECO:0000313" key="3">
    <source>
        <dbReference type="Proteomes" id="UP000824120"/>
    </source>
</evidence>
<dbReference type="AlphaFoldDB" id="A0A9J5WIF5"/>
<proteinExistence type="predicted"/>
<evidence type="ECO:0000313" key="2">
    <source>
        <dbReference type="EMBL" id="KAG5575625.1"/>
    </source>
</evidence>
<organism evidence="2 3">
    <name type="scientific">Solanum commersonii</name>
    <name type="common">Commerson's wild potato</name>
    <name type="synonym">Commerson's nightshade</name>
    <dbReference type="NCBI Taxonomy" id="4109"/>
    <lineage>
        <taxon>Eukaryota</taxon>
        <taxon>Viridiplantae</taxon>
        <taxon>Streptophyta</taxon>
        <taxon>Embryophyta</taxon>
        <taxon>Tracheophyta</taxon>
        <taxon>Spermatophyta</taxon>
        <taxon>Magnoliopsida</taxon>
        <taxon>eudicotyledons</taxon>
        <taxon>Gunneridae</taxon>
        <taxon>Pentapetalae</taxon>
        <taxon>asterids</taxon>
        <taxon>lamiids</taxon>
        <taxon>Solanales</taxon>
        <taxon>Solanaceae</taxon>
        <taxon>Solanoideae</taxon>
        <taxon>Solaneae</taxon>
        <taxon>Solanum</taxon>
    </lineage>
</organism>